<evidence type="ECO:0000259" key="1">
    <source>
        <dbReference type="Pfam" id="PF08378"/>
    </source>
</evidence>
<dbReference type="Proteomes" id="UP000184206">
    <property type="component" value="Unassembled WGS sequence"/>
</dbReference>
<evidence type="ECO:0000313" key="2">
    <source>
        <dbReference type="EMBL" id="SHM01762.1"/>
    </source>
</evidence>
<evidence type="ECO:0000313" key="3">
    <source>
        <dbReference type="Proteomes" id="UP000184206"/>
    </source>
</evidence>
<dbReference type="EMBL" id="FRCF01000004">
    <property type="protein sequence ID" value="SHM01762.1"/>
    <property type="molecule type" value="Genomic_DNA"/>
</dbReference>
<keyword evidence="3" id="KW-1185">Reference proteome</keyword>
<dbReference type="InterPro" id="IPR011528">
    <property type="entry name" value="NERD"/>
</dbReference>
<dbReference type="Pfam" id="PF08378">
    <property type="entry name" value="NERD"/>
    <property type="match status" value="1"/>
</dbReference>
<protein>
    <submittedName>
        <fullName evidence="2">Nuclease-related domain-containing protein</fullName>
    </submittedName>
</protein>
<name>A0A1M7FCF4_9BACL</name>
<organism evidence="2 3">
    <name type="scientific">Lacicoccus alkaliphilus DSM 16010</name>
    <dbReference type="NCBI Taxonomy" id="1123231"/>
    <lineage>
        <taxon>Bacteria</taxon>
        <taxon>Bacillati</taxon>
        <taxon>Bacillota</taxon>
        <taxon>Bacilli</taxon>
        <taxon>Bacillales</taxon>
        <taxon>Salinicoccaceae</taxon>
        <taxon>Lacicoccus</taxon>
    </lineage>
</organism>
<dbReference type="AlphaFoldDB" id="A0A1M7FCF4"/>
<feature type="domain" description="NERD" evidence="1">
    <location>
        <begin position="29"/>
        <end position="103"/>
    </location>
</feature>
<sequence length="113" mass="12903">MKLEQLQILKCRTVGDGADVNELANLKLGWEGEIQMDMMIDCAIRGRNCIHMKDYRFAVNGEVQIDNVLIAGDRIFTFEVKKYNFDLIYSDEVWTFTNGEKFKKSDAAGVTAE</sequence>
<gene>
    <name evidence="2" type="ORF">SAMN02745189_01408</name>
</gene>
<reference evidence="2 3" key="1">
    <citation type="submission" date="2016-11" db="EMBL/GenBank/DDBJ databases">
        <authorList>
            <person name="Jaros S."/>
            <person name="Januszkiewicz K."/>
            <person name="Wedrychowicz H."/>
        </authorList>
    </citation>
    <scope>NUCLEOTIDE SEQUENCE [LARGE SCALE GENOMIC DNA]</scope>
    <source>
        <strain evidence="2 3">DSM 16010</strain>
    </source>
</reference>
<dbReference type="STRING" id="1123231.SAMN02745189_01408"/>
<accession>A0A1M7FCF4</accession>
<proteinExistence type="predicted"/>